<sequence>MSNHTNTELNEKFFNQEKEPHFPKPITSSIVDSIYLYGMSLEEYQEGMEIHSKCFDQLQNLAN</sequence>
<dbReference type="RefSeq" id="WP_184162428.1">
    <property type="nucleotide sequence ID" value="NZ_JACHLD010000003.1"/>
</dbReference>
<evidence type="ECO:0000256" key="1">
    <source>
        <dbReference type="SAM" id="MobiDB-lite"/>
    </source>
</evidence>
<evidence type="ECO:0000313" key="3">
    <source>
        <dbReference type="Proteomes" id="UP000561681"/>
    </source>
</evidence>
<organism evidence="2 3">
    <name type="scientific">Flavobacterium nitrogenifigens</name>
    <dbReference type="NCBI Taxonomy" id="1617283"/>
    <lineage>
        <taxon>Bacteria</taxon>
        <taxon>Pseudomonadati</taxon>
        <taxon>Bacteroidota</taxon>
        <taxon>Flavobacteriia</taxon>
        <taxon>Flavobacteriales</taxon>
        <taxon>Flavobacteriaceae</taxon>
        <taxon>Flavobacterium</taxon>
    </lineage>
</organism>
<protein>
    <submittedName>
        <fullName evidence="2">Uncharacterized protein</fullName>
    </submittedName>
</protein>
<keyword evidence="3" id="KW-1185">Reference proteome</keyword>
<proteinExistence type="predicted"/>
<reference evidence="2 3" key="1">
    <citation type="submission" date="2020-08" db="EMBL/GenBank/DDBJ databases">
        <title>Functional genomics of gut bacteria from endangered species of beetles.</title>
        <authorList>
            <person name="Carlos-Shanley C."/>
        </authorList>
    </citation>
    <scope>NUCLEOTIDE SEQUENCE [LARGE SCALE GENOMIC DNA]</scope>
    <source>
        <strain evidence="2 3">S00142</strain>
    </source>
</reference>
<name>A0A7W7IXV1_9FLAO</name>
<feature type="region of interest" description="Disordered" evidence="1">
    <location>
        <begin position="1"/>
        <end position="20"/>
    </location>
</feature>
<gene>
    <name evidence="2" type="ORF">HNP37_002565</name>
</gene>
<comment type="caution">
    <text evidence="2">The sequence shown here is derived from an EMBL/GenBank/DDBJ whole genome shotgun (WGS) entry which is preliminary data.</text>
</comment>
<feature type="compositionally biased region" description="Basic and acidic residues" evidence="1">
    <location>
        <begin position="9"/>
        <end position="20"/>
    </location>
</feature>
<evidence type="ECO:0000313" key="2">
    <source>
        <dbReference type="EMBL" id="MBB4802492.1"/>
    </source>
</evidence>
<dbReference type="Proteomes" id="UP000561681">
    <property type="component" value="Unassembled WGS sequence"/>
</dbReference>
<dbReference type="AlphaFoldDB" id="A0A7W7IXV1"/>
<dbReference type="EMBL" id="JACHLD010000003">
    <property type="protein sequence ID" value="MBB4802492.1"/>
    <property type="molecule type" value="Genomic_DNA"/>
</dbReference>
<accession>A0A7W7IXV1</accession>